<dbReference type="SUPFAM" id="SSF46689">
    <property type="entry name" value="Homeodomain-like"/>
    <property type="match status" value="1"/>
</dbReference>
<keyword evidence="3" id="KW-1185">Reference proteome</keyword>
<dbReference type="OrthoDB" id="9810250at2"/>
<dbReference type="PANTHER" id="PTHR43479">
    <property type="entry name" value="ACREF/ENVCD OPERON REPRESSOR-RELATED"/>
    <property type="match status" value="1"/>
</dbReference>
<keyword evidence="1" id="KW-0238">DNA-binding</keyword>
<accession>A0A0U2W5M2</accession>
<dbReference type="PANTHER" id="PTHR43479:SF23">
    <property type="entry name" value="HTH TETR-TYPE DOMAIN-CONTAINING PROTEIN"/>
    <property type="match status" value="1"/>
</dbReference>
<dbReference type="KEGG" id="pnp:IJ22_35220"/>
<dbReference type="AlphaFoldDB" id="A0A0U2W5M2"/>
<dbReference type="Pfam" id="PF14278">
    <property type="entry name" value="TetR_C_8"/>
    <property type="match status" value="1"/>
</dbReference>
<reference evidence="3" key="1">
    <citation type="submission" date="2015-12" db="EMBL/GenBank/DDBJ databases">
        <title>Complete genome sequences of two moderately thermophilic Paenibacillus species.</title>
        <authorList>
            <person name="Butler R.III."/>
            <person name="Wang J."/>
            <person name="Stark B.C."/>
            <person name="Pombert J.-F."/>
        </authorList>
    </citation>
    <scope>NUCLEOTIDE SEQUENCE [LARGE SCALE GENOMIC DNA]</scope>
    <source>
        <strain evidence="3">32O-Y</strain>
    </source>
</reference>
<reference evidence="2 3" key="2">
    <citation type="journal article" date="2016" name="Genome Announc.">
        <title>Complete Genome Sequences of Two Interactive Moderate Thermophiles, Paenibacillus napthalenovorans 32O-Y and Paenibacillus sp. 32O-W.</title>
        <authorList>
            <person name="Butler R.R.III."/>
            <person name="Wang J."/>
            <person name="Stark B.C."/>
            <person name="Pombert J.F."/>
        </authorList>
    </citation>
    <scope>NUCLEOTIDE SEQUENCE [LARGE SCALE GENOMIC DNA]</scope>
    <source>
        <strain evidence="2 3">32O-Y</strain>
    </source>
</reference>
<proteinExistence type="predicted"/>
<dbReference type="InterPro" id="IPR050624">
    <property type="entry name" value="HTH-type_Tx_Regulator"/>
</dbReference>
<dbReference type="InterPro" id="IPR001647">
    <property type="entry name" value="HTH_TetR"/>
</dbReference>
<organism evidence="2 3">
    <name type="scientific">Paenibacillus naphthalenovorans</name>
    <dbReference type="NCBI Taxonomy" id="162209"/>
    <lineage>
        <taxon>Bacteria</taxon>
        <taxon>Bacillati</taxon>
        <taxon>Bacillota</taxon>
        <taxon>Bacilli</taxon>
        <taxon>Bacillales</taxon>
        <taxon>Paenibacillaceae</taxon>
        <taxon>Paenibacillus</taxon>
    </lineage>
</organism>
<dbReference type="Gene3D" id="1.10.357.10">
    <property type="entry name" value="Tetracycline Repressor, domain 2"/>
    <property type="match status" value="1"/>
</dbReference>
<evidence type="ECO:0000313" key="3">
    <source>
        <dbReference type="Proteomes" id="UP000061660"/>
    </source>
</evidence>
<dbReference type="InterPro" id="IPR009057">
    <property type="entry name" value="Homeodomain-like_sf"/>
</dbReference>
<dbReference type="PROSITE" id="PS50977">
    <property type="entry name" value="HTH_TETR_2"/>
    <property type="match status" value="1"/>
</dbReference>
<dbReference type="EMBL" id="CP013652">
    <property type="protein sequence ID" value="ALS23860.1"/>
    <property type="molecule type" value="Genomic_DNA"/>
</dbReference>
<dbReference type="Proteomes" id="UP000061660">
    <property type="component" value="Chromosome"/>
</dbReference>
<dbReference type="RefSeq" id="WP_062409686.1">
    <property type="nucleotide sequence ID" value="NZ_BJCS01000005.1"/>
</dbReference>
<dbReference type="PATRIC" id="fig|162209.4.peg.3744"/>
<dbReference type="GO" id="GO:0003677">
    <property type="term" value="F:DNA binding"/>
    <property type="evidence" value="ECO:0007669"/>
    <property type="project" value="UniProtKB-UniRule"/>
</dbReference>
<evidence type="ECO:0000313" key="2">
    <source>
        <dbReference type="EMBL" id="ALS23860.1"/>
    </source>
</evidence>
<dbReference type="STRING" id="162209.IJ22_35220"/>
<dbReference type="InterPro" id="IPR039532">
    <property type="entry name" value="TetR_C_Firmicutes"/>
</dbReference>
<sequence length="208" mass="24509">MRTDFTSLDRRIYRTRLMIQESLISLILEKGFERISVKDIADHANVNRSTFYAHYQDKFDLLDTIIEEKLALLSKLFKETGPQVESRLLKFDEPDPYFVVLFNYMADSARFYKVMFTFLEQERFKLKMQEVIREALYDRISRLRMEQKLSVPLDIVLDYASSSVMGVAENWVKKDIIYSPHHMALQLTRLASLGIYKAIGMEDNGRQN</sequence>
<gene>
    <name evidence="2" type="ORF">IJ22_35220</name>
</gene>
<dbReference type="Pfam" id="PF00440">
    <property type="entry name" value="TetR_N"/>
    <property type="match status" value="1"/>
</dbReference>
<protein>
    <submittedName>
        <fullName evidence="2">TetR family transcriptional regulator</fullName>
    </submittedName>
</protein>
<evidence type="ECO:0000256" key="1">
    <source>
        <dbReference type="ARBA" id="ARBA00023125"/>
    </source>
</evidence>
<name>A0A0U2W5M2_9BACL</name>